<dbReference type="GO" id="GO:0003700">
    <property type="term" value="F:DNA-binding transcription factor activity"/>
    <property type="evidence" value="ECO:0007669"/>
    <property type="project" value="InterPro"/>
</dbReference>
<dbReference type="Pfam" id="PF12833">
    <property type="entry name" value="HTH_18"/>
    <property type="match status" value="1"/>
</dbReference>
<organism evidence="5 6">
    <name type="scientific">Neoroseomonas alkaliterrae</name>
    <dbReference type="NCBI Taxonomy" id="1452450"/>
    <lineage>
        <taxon>Bacteria</taxon>
        <taxon>Pseudomonadati</taxon>
        <taxon>Pseudomonadota</taxon>
        <taxon>Alphaproteobacteria</taxon>
        <taxon>Acetobacterales</taxon>
        <taxon>Acetobacteraceae</taxon>
        <taxon>Neoroseomonas</taxon>
    </lineage>
</organism>
<dbReference type="Proteomes" id="UP000562254">
    <property type="component" value="Unassembled WGS sequence"/>
</dbReference>
<name>A0A840XXE8_9PROT</name>
<keyword evidence="6" id="KW-1185">Reference proteome</keyword>
<gene>
    <name evidence="5" type="ORF">FHS88_004051</name>
</gene>
<dbReference type="PANTHER" id="PTHR46796:SF12">
    <property type="entry name" value="HTH-TYPE DNA-BINDING TRANSCRIPTIONAL ACTIVATOR EUTR"/>
    <property type="match status" value="1"/>
</dbReference>
<dbReference type="AlphaFoldDB" id="A0A840XXE8"/>
<accession>A0A840XXE8</accession>
<dbReference type="InterPro" id="IPR050204">
    <property type="entry name" value="AraC_XylS_family_regulators"/>
</dbReference>
<protein>
    <submittedName>
        <fullName evidence="5">AraC-like DNA-binding protein</fullName>
    </submittedName>
</protein>
<dbReference type="PROSITE" id="PS00041">
    <property type="entry name" value="HTH_ARAC_FAMILY_1"/>
    <property type="match status" value="1"/>
</dbReference>
<dbReference type="InterPro" id="IPR009057">
    <property type="entry name" value="Homeodomain-like_sf"/>
</dbReference>
<dbReference type="PANTHER" id="PTHR46796">
    <property type="entry name" value="HTH-TYPE TRANSCRIPTIONAL ACTIVATOR RHAS-RELATED"/>
    <property type="match status" value="1"/>
</dbReference>
<evidence type="ECO:0000256" key="2">
    <source>
        <dbReference type="ARBA" id="ARBA00023125"/>
    </source>
</evidence>
<dbReference type="SUPFAM" id="SSF46689">
    <property type="entry name" value="Homeodomain-like"/>
    <property type="match status" value="1"/>
</dbReference>
<dbReference type="EMBL" id="JACIJE010000023">
    <property type="protein sequence ID" value="MBB5691890.1"/>
    <property type="molecule type" value="Genomic_DNA"/>
</dbReference>
<keyword evidence="2 5" id="KW-0238">DNA-binding</keyword>
<comment type="caution">
    <text evidence="5">The sequence shown here is derived from an EMBL/GenBank/DDBJ whole genome shotgun (WGS) entry which is preliminary data.</text>
</comment>
<dbReference type="Gene3D" id="1.10.10.60">
    <property type="entry name" value="Homeodomain-like"/>
    <property type="match status" value="1"/>
</dbReference>
<evidence type="ECO:0000259" key="4">
    <source>
        <dbReference type="PROSITE" id="PS01124"/>
    </source>
</evidence>
<dbReference type="GO" id="GO:0043565">
    <property type="term" value="F:sequence-specific DNA binding"/>
    <property type="evidence" value="ECO:0007669"/>
    <property type="project" value="InterPro"/>
</dbReference>
<feature type="domain" description="HTH araC/xylS-type" evidence="4">
    <location>
        <begin position="211"/>
        <end position="311"/>
    </location>
</feature>
<dbReference type="SMART" id="SM00342">
    <property type="entry name" value="HTH_ARAC"/>
    <property type="match status" value="1"/>
</dbReference>
<reference evidence="5 6" key="1">
    <citation type="submission" date="2020-08" db="EMBL/GenBank/DDBJ databases">
        <title>Genomic Encyclopedia of Type Strains, Phase IV (KMG-IV): sequencing the most valuable type-strain genomes for metagenomic binning, comparative biology and taxonomic classification.</title>
        <authorList>
            <person name="Goeker M."/>
        </authorList>
    </citation>
    <scope>NUCLEOTIDE SEQUENCE [LARGE SCALE GENOMIC DNA]</scope>
    <source>
        <strain evidence="5 6">DSM 25895</strain>
    </source>
</reference>
<dbReference type="RefSeq" id="WP_184487263.1">
    <property type="nucleotide sequence ID" value="NZ_JAAEDJ010000105.1"/>
</dbReference>
<proteinExistence type="predicted"/>
<dbReference type="InterPro" id="IPR018062">
    <property type="entry name" value="HTH_AraC-typ_CS"/>
</dbReference>
<sequence>MRFLHRFPVLEAHSVHTARERSHLFSRFDRYEAVGEPGRFHIRVNSALLDGIRLSAVQTSGHCVRPVDGENATLLVAHRGLLETDDGRVPLLIRDGEAALPRPGARTTTIPDSYIGLVLQAPMAFLATRAGQNGEDVWHPARDWPHRPAPRLVRALRYVIEELDEQAPAPLSLRAARGMSRLLTDLLLDDFAASAEQVSRPPSPAGRAVVRRAEAILRARLHDAVSIVALAGELGVSTRSLQTAFQRHRGMTPRDFLASCRLEAVRERLIKPRPGETVTVIAHDCGVMHLGRFAAAYRARYGEAPSVTLARSLRLK</sequence>
<dbReference type="InterPro" id="IPR018060">
    <property type="entry name" value="HTH_AraC"/>
</dbReference>
<keyword evidence="3" id="KW-0804">Transcription</keyword>
<keyword evidence="1" id="KW-0805">Transcription regulation</keyword>
<evidence type="ECO:0000256" key="1">
    <source>
        <dbReference type="ARBA" id="ARBA00023015"/>
    </source>
</evidence>
<evidence type="ECO:0000313" key="5">
    <source>
        <dbReference type="EMBL" id="MBB5691890.1"/>
    </source>
</evidence>
<evidence type="ECO:0000313" key="6">
    <source>
        <dbReference type="Proteomes" id="UP000562254"/>
    </source>
</evidence>
<evidence type="ECO:0000256" key="3">
    <source>
        <dbReference type="ARBA" id="ARBA00023163"/>
    </source>
</evidence>
<dbReference type="PROSITE" id="PS01124">
    <property type="entry name" value="HTH_ARAC_FAMILY_2"/>
    <property type="match status" value="1"/>
</dbReference>